<evidence type="ECO:0000256" key="1">
    <source>
        <dbReference type="SAM" id="MobiDB-lite"/>
    </source>
</evidence>
<sequence>MQKRAINVVLTSITGTALAGMLVAGVAAASDDGAPNQQQLLSEKITAQEHTTPVPGEGKAKPESPKAAGSGGEEAAKPAKPDAAKDKKDEDVLLSGTTTASYFWDDGSGIRGDTGAPASGEPMQEGMFASPSWPMMTKVRVSYNGRTVTGFVGDRGPGEPSHRGIMLDLDTHTFRYLLDGGEPESDYDAGTGQGHLKGLKWEVLEWGDGAGERGEPQPFGS</sequence>
<evidence type="ECO:0000313" key="4">
    <source>
        <dbReference type="Proteomes" id="UP001596972"/>
    </source>
</evidence>
<name>A0ABW3ES44_9ACTN</name>
<keyword evidence="2" id="KW-0732">Signal</keyword>
<gene>
    <name evidence="3" type="ORF">ACFQ11_22660</name>
</gene>
<feature type="compositionally biased region" description="Basic and acidic residues" evidence="1">
    <location>
        <begin position="74"/>
        <end position="91"/>
    </location>
</feature>
<evidence type="ECO:0000313" key="3">
    <source>
        <dbReference type="EMBL" id="MFD0903213.1"/>
    </source>
</evidence>
<protein>
    <submittedName>
        <fullName evidence="3">Uncharacterized protein</fullName>
    </submittedName>
</protein>
<feature type="region of interest" description="Disordered" evidence="1">
    <location>
        <begin position="31"/>
        <end position="92"/>
    </location>
</feature>
<organism evidence="3 4">
    <name type="scientific">Actinomadura sediminis</name>
    <dbReference type="NCBI Taxonomy" id="1038904"/>
    <lineage>
        <taxon>Bacteria</taxon>
        <taxon>Bacillati</taxon>
        <taxon>Actinomycetota</taxon>
        <taxon>Actinomycetes</taxon>
        <taxon>Streptosporangiales</taxon>
        <taxon>Thermomonosporaceae</taxon>
        <taxon>Actinomadura</taxon>
    </lineage>
</organism>
<accession>A0ABW3ES44</accession>
<feature type="region of interest" description="Disordered" evidence="1">
    <location>
        <begin position="104"/>
        <end position="130"/>
    </location>
</feature>
<dbReference type="InterPro" id="IPR036908">
    <property type="entry name" value="RlpA-like_sf"/>
</dbReference>
<dbReference type="Gene3D" id="2.40.40.10">
    <property type="entry name" value="RlpA-like domain"/>
    <property type="match status" value="1"/>
</dbReference>
<reference evidence="4" key="1">
    <citation type="journal article" date="2019" name="Int. J. Syst. Evol. Microbiol.">
        <title>The Global Catalogue of Microorganisms (GCM) 10K type strain sequencing project: providing services to taxonomists for standard genome sequencing and annotation.</title>
        <authorList>
            <consortium name="The Broad Institute Genomics Platform"/>
            <consortium name="The Broad Institute Genome Sequencing Center for Infectious Disease"/>
            <person name="Wu L."/>
            <person name="Ma J."/>
        </authorList>
    </citation>
    <scope>NUCLEOTIDE SEQUENCE [LARGE SCALE GENOMIC DNA]</scope>
    <source>
        <strain evidence="4">JCM 31202</strain>
    </source>
</reference>
<comment type="caution">
    <text evidence="3">The sequence shown here is derived from an EMBL/GenBank/DDBJ whole genome shotgun (WGS) entry which is preliminary data.</text>
</comment>
<proteinExistence type="predicted"/>
<dbReference type="EMBL" id="JBHTJA010000050">
    <property type="protein sequence ID" value="MFD0903213.1"/>
    <property type="molecule type" value="Genomic_DNA"/>
</dbReference>
<evidence type="ECO:0000256" key="2">
    <source>
        <dbReference type="SAM" id="SignalP"/>
    </source>
</evidence>
<dbReference type="RefSeq" id="WP_378301799.1">
    <property type="nucleotide sequence ID" value="NZ_JBHTJA010000050.1"/>
</dbReference>
<keyword evidence="4" id="KW-1185">Reference proteome</keyword>
<feature type="chain" id="PRO_5047147619" evidence="2">
    <location>
        <begin position="20"/>
        <end position="221"/>
    </location>
</feature>
<dbReference type="Proteomes" id="UP001596972">
    <property type="component" value="Unassembled WGS sequence"/>
</dbReference>
<feature type="signal peptide" evidence="2">
    <location>
        <begin position="1"/>
        <end position="19"/>
    </location>
</feature>